<keyword evidence="3" id="KW-0812">Transmembrane</keyword>
<dbReference type="PROSITE" id="PS50835">
    <property type="entry name" value="IG_LIKE"/>
    <property type="match status" value="1"/>
</dbReference>
<evidence type="ECO:0000256" key="8">
    <source>
        <dbReference type="ARBA" id="ARBA00023157"/>
    </source>
</evidence>
<comment type="subcellular location">
    <subcellularLocation>
        <location evidence="1">Membrane</location>
        <topology evidence="1">Single-pass membrane protein</topology>
    </subcellularLocation>
</comment>
<dbReference type="AlphaFoldDB" id="A0A8C2HKY3"/>
<dbReference type="InterPro" id="IPR050467">
    <property type="entry name" value="LRFN"/>
</dbReference>
<keyword evidence="6" id="KW-1133">Transmembrane helix</keyword>
<evidence type="ECO:0000256" key="4">
    <source>
        <dbReference type="ARBA" id="ARBA00022729"/>
    </source>
</evidence>
<evidence type="ECO:0000313" key="12">
    <source>
        <dbReference type="Ensembl" id="ENSCCRP00020052933.1"/>
    </source>
</evidence>
<keyword evidence="10" id="KW-0393">Immunoglobulin domain</keyword>
<dbReference type="InterPro" id="IPR003598">
    <property type="entry name" value="Ig_sub2"/>
</dbReference>
<accession>A0A8C2HKY3</accession>
<evidence type="ECO:0000256" key="5">
    <source>
        <dbReference type="ARBA" id="ARBA00022737"/>
    </source>
</evidence>
<keyword evidence="2" id="KW-0433">Leucine-rich repeat</keyword>
<keyword evidence="9" id="KW-0325">Glycoprotein</keyword>
<dbReference type="SMART" id="SM00408">
    <property type="entry name" value="IGc2"/>
    <property type="match status" value="1"/>
</dbReference>
<dbReference type="Proteomes" id="UP000694701">
    <property type="component" value="Unplaced"/>
</dbReference>
<evidence type="ECO:0000256" key="10">
    <source>
        <dbReference type="ARBA" id="ARBA00023319"/>
    </source>
</evidence>
<dbReference type="Gene3D" id="2.60.40.10">
    <property type="entry name" value="Immunoglobulins"/>
    <property type="match status" value="1"/>
</dbReference>
<dbReference type="InterPro" id="IPR007110">
    <property type="entry name" value="Ig-like_dom"/>
</dbReference>
<keyword evidence="5" id="KW-0677">Repeat</keyword>
<dbReference type="GO" id="GO:0016020">
    <property type="term" value="C:membrane"/>
    <property type="evidence" value="ECO:0007669"/>
    <property type="project" value="UniProtKB-SubCell"/>
</dbReference>
<evidence type="ECO:0000256" key="9">
    <source>
        <dbReference type="ARBA" id="ARBA00023180"/>
    </source>
</evidence>
<dbReference type="InterPro" id="IPR003599">
    <property type="entry name" value="Ig_sub"/>
</dbReference>
<evidence type="ECO:0000313" key="13">
    <source>
        <dbReference type="Proteomes" id="UP000694701"/>
    </source>
</evidence>
<dbReference type="Pfam" id="PF13927">
    <property type="entry name" value="Ig_3"/>
    <property type="match status" value="1"/>
</dbReference>
<evidence type="ECO:0000256" key="7">
    <source>
        <dbReference type="ARBA" id="ARBA00023136"/>
    </source>
</evidence>
<keyword evidence="8" id="KW-1015">Disulfide bond</keyword>
<keyword evidence="4" id="KW-0732">Signal</keyword>
<dbReference type="InterPro" id="IPR036179">
    <property type="entry name" value="Ig-like_dom_sf"/>
</dbReference>
<proteinExistence type="predicted"/>
<evidence type="ECO:0000256" key="1">
    <source>
        <dbReference type="ARBA" id="ARBA00004167"/>
    </source>
</evidence>
<evidence type="ECO:0000259" key="11">
    <source>
        <dbReference type="PROSITE" id="PS50835"/>
    </source>
</evidence>
<dbReference type="SUPFAM" id="SSF48726">
    <property type="entry name" value="Immunoglobulin"/>
    <property type="match status" value="1"/>
</dbReference>
<evidence type="ECO:0000256" key="3">
    <source>
        <dbReference type="ARBA" id="ARBA00022692"/>
    </source>
</evidence>
<dbReference type="PANTHER" id="PTHR45842:SF12">
    <property type="entry name" value="KEKKON 5, ISOFORM A"/>
    <property type="match status" value="1"/>
</dbReference>
<dbReference type="Ensembl" id="ENSCCRT00020057731.1">
    <property type="protein sequence ID" value="ENSCCRP00020052933.1"/>
    <property type="gene ID" value="ENSCCRG00020023666.1"/>
</dbReference>
<feature type="domain" description="Ig-like" evidence="11">
    <location>
        <begin position="21"/>
        <end position="108"/>
    </location>
</feature>
<protein>
    <recommendedName>
        <fullName evidence="11">Ig-like domain-containing protein</fullName>
    </recommendedName>
</protein>
<reference evidence="12" key="1">
    <citation type="submission" date="2025-08" db="UniProtKB">
        <authorList>
            <consortium name="Ensembl"/>
        </authorList>
    </citation>
    <scope>IDENTIFICATION</scope>
</reference>
<name>A0A8C2HKY3_CYPCA</name>
<evidence type="ECO:0000256" key="6">
    <source>
        <dbReference type="ARBA" id="ARBA00022989"/>
    </source>
</evidence>
<evidence type="ECO:0000256" key="2">
    <source>
        <dbReference type="ARBA" id="ARBA00022614"/>
    </source>
</evidence>
<dbReference type="InterPro" id="IPR013783">
    <property type="entry name" value="Ig-like_fold"/>
</dbReference>
<dbReference type="FunFam" id="2.60.40.10:FF:000076">
    <property type="entry name" value="Leucine-rich repeat and Ig domain-containing 4"/>
    <property type="match status" value="1"/>
</dbReference>
<sequence>ARVFQRARPLTETNYFHCYAPVIVEPPADLNVTEGMAAELKCRANSLTSVSWITPNGSIMTHGAYKVRISVLNDGTLNFTNVTMQDTGTYTCMVSNSATDKTYTIPVTALIDGSLNTLDEV</sequence>
<dbReference type="PANTHER" id="PTHR45842">
    <property type="entry name" value="SYNAPTIC ADHESION-LIKE MOLECULE SALM"/>
    <property type="match status" value="1"/>
</dbReference>
<dbReference type="SMART" id="SM00409">
    <property type="entry name" value="IG"/>
    <property type="match status" value="1"/>
</dbReference>
<organism evidence="12 13">
    <name type="scientific">Cyprinus carpio</name>
    <name type="common">Common carp</name>
    <dbReference type="NCBI Taxonomy" id="7962"/>
    <lineage>
        <taxon>Eukaryota</taxon>
        <taxon>Metazoa</taxon>
        <taxon>Chordata</taxon>
        <taxon>Craniata</taxon>
        <taxon>Vertebrata</taxon>
        <taxon>Euteleostomi</taxon>
        <taxon>Actinopterygii</taxon>
        <taxon>Neopterygii</taxon>
        <taxon>Teleostei</taxon>
        <taxon>Ostariophysi</taxon>
        <taxon>Cypriniformes</taxon>
        <taxon>Cyprinidae</taxon>
        <taxon>Cyprininae</taxon>
        <taxon>Cyprinus</taxon>
    </lineage>
</organism>
<keyword evidence="7" id="KW-0472">Membrane</keyword>